<dbReference type="AlphaFoldDB" id="A0A0G4ATA1"/>
<organism evidence="2 3">
    <name type="scientific">Candidatus Wolfebacteria bacterium GW2011_GWB1_47_1</name>
    <dbReference type="NCBI Taxonomy" id="1619007"/>
    <lineage>
        <taxon>Bacteria</taxon>
        <taxon>Candidatus Wolfeibacteriota</taxon>
    </lineage>
</organism>
<gene>
    <name evidence="2" type="ORF">UX70_C0001G0830</name>
</gene>
<evidence type="ECO:0000313" key="2">
    <source>
        <dbReference type="EMBL" id="AKM78540.1"/>
    </source>
</evidence>
<dbReference type="EMBL" id="CP011209">
    <property type="protein sequence ID" value="AKM78540.1"/>
    <property type="molecule type" value="Genomic_DNA"/>
</dbReference>
<accession>A0A0G4ATA1</accession>
<dbReference type="STRING" id="1619007.UX70_C0001G0830"/>
<dbReference type="KEGG" id="pwo:UX70_C0001G0830"/>
<name>A0A0G4ATA1_9BACT</name>
<proteinExistence type="predicted"/>
<evidence type="ECO:0000256" key="1">
    <source>
        <dbReference type="SAM" id="Phobius"/>
    </source>
</evidence>
<sequence length="70" mass="7430">MGTPRRLLGTLAGLLVLLAIISPEAFNWLMLRAFNALWPWAQVVGMILVGVGIIMALLPKSSKGGGKKDG</sequence>
<keyword evidence="1" id="KW-0472">Membrane</keyword>
<keyword evidence="1" id="KW-1133">Transmembrane helix</keyword>
<keyword evidence="1" id="KW-0812">Transmembrane</keyword>
<dbReference type="Proteomes" id="UP000035656">
    <property type="component" value="Chromosome"/>
</dbReference>
<evidence type="ECO:0000313" key="3">
    <source>
        <dbReference type="Proteomes" id="UP000035656"/>
    </source>
</evidence>
<protein>
    <submittedName>
        <fullName evidence="2">Uncharacterized protein</fullName>
    </submittedName>
</protein>
<feature type="transmembrane region" description="Helical" evidence="1">
    <location>
        <begin position="39"/>
        <end position="58"/>
    </location>
</feature>
<reference evidence="2 3" key="1">
    <citation type="journal article" date="2015" name="Nature">
        <title>rRNA introns, odd ribosomes, and small enigmatic genomes across a large radiation of phyla.</title>
        <authorList>
            <person name="Brown C.T."/>
            <person name="Hug L.A."/>
            <person name="Thomas B.C."/>
            <person name="Sharon I."/>
            <person name="Castelle C.J."/>
            <person name="Singh A."/>
            <person name="Wilkins M.J."/>
            <person name="Williams K.H."/>
            <person name="Banfield J.F."/>
        </authorList>
    </citation>
    <scope>NUCLEOTIDE SEQUENCE [LARGE SCALE GENOMIC DNA]</scope>
</reference>